<sequence length="365" mass="41085">MKECIVIRLVFLIVLISLWPLLYTSAEETITQPTTTKVIDYFSSYGSFAILPYNNWASGDWDASSDKFFGYNTPRVNQFKVDMAQTATTIYEGGLFFKKLNFGLGAALKTDNNFIGQINQFMGFLNINVFEVRIEYSRLKGTARWLGDSTRLGGLPPSVDFDNQLLNIDLLYDIPISPQDPFSLYIGLGYSSYNLPVQINCLIYDEQRDSVWWAPVVSFYQPDMKFSVYSFLLGFDTMKDALFRRGILGTFEGFSLWAWTQDRFGVGSSKISDPVKQAVEAANDGRTLWSASQIAMMVDYNLTLGIQYVKHIDRFHIGLGIGYNIGGQTVTCVTPKGTVESGYVDASPSVYLFHHGPMIKGSIRF</sequence>
<dbReference type="HOGENOM" id="CLU_758491_0_0_12"/>
<keyword evidence="2" id="KW-1185">Reference proteome</keyword>
<evidence type="ECO:0000313" key="1">
    <source>
        <dbReference type="EMBL" id="AEJ20807.1"/>
    </source>
</evidence>
<accession>F8F117</accession>
<proteinExistence type="predicted"/>
<dbReference type="OrthoDB" id="3078396at2"/>
<evidence type="ECO:0000313" key="2">
    <source>
        <dbReference type="Proteomes" id="UP000000503"/>
    </source>
</evidence>
<organism evidence="1 2">
    <name type="scientific">Gracilinema caldarium (strain ATCC 51460 / DSM 7334 / H1)</name>
    <name type="common">Treponema caldarium</name>
    <dbReference type="NCBI Taxonomy" id="744872"/>
    <lineage>
        <taxon>Bacteria</taxon>
        <taxon>Pseudomonadati</taxon>
        <taxon>Spirochaetota</taxon>
        <taxon>Spirochaetia</taxon>
        <taxon>Spirochaetales</taxon>
        <taxon>Breznakiellaceae</taxon>
        <taxon>Gracilinema</taxon>
    </lineage>
</organism>
<name>F8F117_GRAC1</name>
<protein>
    <submittedName>
        <fullName evidence="1">Uncharacterized protein</fullName>
    </submittedName>
</protein>
<dbReference type="KEGG" id="scd:Spica_2710"/>
<dbReference type="EMBL" id="CP002868">
    <property type="protein sequence ID" value="AEJ20807.1"/>
    <property type="molecule type" value="Genomic_DNA"/>
</dbReference>
<dbReference type="STRING" id="744872.Spica_2710"/>
<gene>
    <name evidence="1" type="ordered locus">Spica_2710</name>
</gene>
<dbReference type="RefSeq" id="WP_013970085.1">
    <property type="nucleotide sequence ID" value="NC_015732.1"/>
</dbReference>
<dbReference type="Proteomes" id="UP000000503">
    <property type="component" value="Chromosome"/>
</dbReference>
<reference evidence="2" key="1">
    <citation type="journal article" date="2013" name="Stand. Genomic Sci.">
        <title>Genome sequence of the thermophilic fresh-water bacterium Spirochaeta caldaria type strain (H1(T)), reclassification of Spirochaeta caldaria, Spirochaeta stenostrepta, and Spirochaeta zuelzerae in the genus Treponema as Treponema caldaria comb. nov., Treponema stenostrepta comb. nov., and Treponema zuelzerae comb. nov., and emendation of the genus Treponema.</title>
        <authorList>
            <person name="Abt B."/>
            <person name="Goker M."/>
            <person name="Scheuner C."/>
            <person name="Han C."/>
            <person name="Lu M."/>
            <person name="Misra M."/>
            <person name="Lapidus A."/>
            <person name="Nolan M."/>
            <person name="Lucas S."/>
            <person name="Hammon N."/>
            <person name="Deshpande S."/>
            <person name="Cheng J.F."/>
            <person name="Tapia R."/>
            <person name="Goodwin L.A."/>
            <person name="Pitluck S."/>
            <person name="Liolios K."/>
            <person name="Pagani I."/>
            <person name="Ivanova N."/>
            <person name="Mavromatis K."/>
            <person name="Mikhailova N."/>
            <person name="Huntemann M."/>
            <person name="Pati A."/>
            <person name="Chen A."/>
            <person name="Palaniappan K."/>
            <person name="Land M."/>
            <person name="Hauser L."/>
            <person name="Jeffries C.D."/>
            <person name="Rohde M."/>
            <person name="Spring S."/>
            <person name="Gronow S."/>
            <person name="Detter J.C."/>
            <person name="Bristow J."/>
            <person name="Eisen J.A."/>
            <person name="Markowitz V."/>
            <person name="Hugenholtz P."/>
            <person name="Kyrpides N.C."/>
            <person name="Woyke T."/>
            <person name="Klenk H.P."/>
        </authorList>
    </citation>
    <scope>NUCLEOTIDE SEQUENCE</scope>
    <source>
        <strain evidence="2">ATCC 51460 / DSM 7334 / H1</strain>
    </source>
</reference>
<dbReference type="AlphaFoldDB" id="F8F117"/>